<comment type="caution">
    <text evidence="3">The sequence shown here is derived from an EMBL/GenBank/DDBJ whole genome shotgun (WGS) entry which is preliminary data.</text>
</comment>
<evidence type="ECO:0000259" key="1">
    <source>
        <dbReference type="Pfam" id="PF13280"/>
    </source>
</evidence>
<evidence type="ECO:0000259" key="2">
    <source>
        <dbReference type="Pfam" id="PF25583"/>
    </source>
</evidence>
<reference evidence="3" key="2">
    <citation type="submission" date="2021-04" db="EMBL/GenBank/DDBJ databases">
        <authorList>
            <person name="Gilroy R."/>
        </authorList>
    </citation>
    <scope>NUCLEOTIDE SEQUENCE</scope>
    <source>
        <strain evidence="3">8470</strain>
    </source>
</reference>
<organism evidence="3 4">
    <name type="scientific">Candidatus Phocaeicola excrementipullorum</name>
    <dbReference type="NCBI Taxonomy" id="2838731"/>
    <lineage>
        <taxon>Bacteria</taxon>
        <taxon>Pseudomonadati</taxon>
        <taxon>Bacteroidota</taxon>
        <taxon>Bacteroidia</taxon>
        <taxon>Bacteroidales</taxon>
        <taxon>Bacteroidaceae</taxon>
        <taxon>Phocaeicola</taxon>
    </lineage>
</organism>
<dbReference type="InterPro" id="IPR051534">
    <property type="entry name" value="CBASS_pafABC_assoc_protein"/>
</dbReference>
<dbReference type="PANTHER" id="PTHR34580">
    <property type="match status" value="1"/>
</dbReference>
<dbReference type="Pfam" id="PF25583">
    <property type="entry name" value="WCX"/>
    <property type="match status" value="1"/>
</dbReference>
<dbReference type="AlphaFoldDB" id="A0A948X2V4"/>
<dbReference type="PROSITE" id="PS52050">
    <property type="entry name" value="WYL"/>
    <property type="match status" value="1"/>
</dbReference>
<dbReference type="EMBL" id="JAHLFJ010000079">
    <property type="protein sequence ID" value="MBU3856635.1"/>
    <property type="molecule type" value="Genomic_DNA"/>
</dbReference>
<name>A0A948X2V4_9BACT</name>
<dbReference type="PANTHER" id="PTHR34580:SF9">
    <property type="entry name" value="SLL5097 PROTEIN"/>
    <property type="match status" value="1"/>
</dbReference>
<gene>
    <name evidence="3" type="ORF">H9928_08805</name>
</gene>
<reference evidence="3" key="1">
    <citation type="journal article" date="2021" name="PeerJ">
        <title>Extensive microbial diversity within the chicken gut microbiome revealed by metagenomics and culture.</title>
        <authorList>
            <person name="Gilroy R."/>
            <person name="Ravi A."/>
            <person name="Getino M."/>
            <person name="Pursley I."/>
            <person name="Horton D.L."/>
            <person name="Alikhan N.F."/>
            <person name="Baker D."/>
            <person name="Gharbi K."/>
            <person name="Hall N."/>
            <person name="Watson M."/>
            <person name="Adriaenssens E.M."/>
            <person name="Foster-Nyarko E."/>
            <person name="Jarju S."/>
            <person name="Secka A."/>
            <person name="Antonio M."/>
            <person name="Oren A."/>
            <person name="Chaudhuri R.R."/>
            <person name="La Ragione R."/>
            <person name="Hildebrand F."/>
            <person name="Pallen M.J."/>
        </authorList>
    </citation>
    <scope>NUCLEOTIDE SEQUENCE</scope>
    <source>
        <strain evidence="3">8470</strain>
    </source>
</reference>
<feature type="domain" description="WCX" evidence="2">
    <location>
        <begin position="220"/>
        <end position="295"/>
    </location>
</feature>
<sequence length="307" mass="36001">MAANKFGRYVWLIDLIRSHPYITFKEISEKWEDSGLGDGKPLPWRTFMHHKEAVESIFDVIIECDKRGYGYYIEDDELLKGDGLRSWLIDSYATLNQVQADIKLSGRISFEKMPSGNKYLQLILQAMRQNRVIEITHQGFGRAHPTTFEVEPYHLKVASRRWYLIGRSPYYGEVRTYALDRMQHVDITDKTFNLPESFDINRYFEGCVGIMAGREYDIERVVIKAYHWAVKYLSTLPIHESQKEIARDDNSITLEFHVRPTYDFFQALLQQGDQIEIIEPQWVKEGMCRIAENILSYYKKKEDSAGT</sequence>
<evidence type="ECO:0000313" key="3">
    <source>
        <dbReference type="EMBL" id="MBU3856635.1"/>
    </source>
</evidence>
<feature type="domain" description="WYL" evidence="1">
    <location>
        <begin position="119"/>
        <end position="186"/>
    </location>
</feature>
<dbReference type="InterPro" id="IPR057727">
    <property type="entry name" value="WCX_dom"/>
</dbReference>
<evidence type="ECO:0000313" key="4">
    <source>
        <dbReference type="Proteomes" id="UP000784286"/>
    </source>
</evidence>
<accession>A0A948X2V4</accession>
<dbReference type="InterPro" id="IPR026881">
    <property type="entry name" value="WYL_dom"/>
</dbReference>
<dbReference type="Proteomes" id="UP000784286">
    <property type="component" value="Unassembled WGS sequence"/>
</dbReference>
<protein>
    <submittedName>
        <fullName evidence="3">WYL domain-containing protein</fullName>
    </submittedName>
</protein>
<proteinExistence type="predicted"/>
<dbReference type="Pfam" id="PF13280">
    <property type="entry name" value="WYL"/>
    <property type="match status" value="1"/>
</dbReference>